<sequence>MADNIEFNEPFNWWYFFAIIAVLVALPLMHIITGWFTFWF</sequence>
<dbReference type="RefSeq" id="WP_265617086.1">
    <property type="nucleotide sequence ID" value="NZ_JAPFRD010000009.1"/>
</dbReference>
<comment type="caution">
    <text evidence="2">The sequence shown here is derived from an EMBL/GenBank/DDBJ whole genome shotgun (WGS) entry which is preliminary data.</text>
</comment>
<keyword evidence="3" id="KW-1185">Reference proteome</keyword>
<evidence type="ECO:0000313" key="3">
    <source>
        <dbReference type="Proteomes" id="UP001142810"/>
    </source>
</evidence>
<dbReference type="EMBL" id="JAPFRD010000009">
    <property type="protein sequence ID" value="MCW8108372.1"/>
    <property type="molecule type" value="Genomic_DNA"/>
</dbReference>
<dbReference type="Proteomes" id="UP001142810">
    <property type="component" value="Unassembled WGS sequence"/>
</dbReference>
<feature type="transmembrane region" description="Helical" evidence="1">
    <location>
        <begin position="13"/>
        <end position="38"/>
    </location>
</feature>
<keyword evidence="1" id="KW-0472">Membrane</keyword>
<keyword evidence="1" id="KW-0812">Transmembrane</keyword>
<accession>A0ABT3P6H6</accession>
<evidence type="ECO:0000256" key="1">
    <source>
        <dbReference type="SAM" id="Phobius"/>
    </source>
</evidence>
<keyword evidence="1" id="KW-1133">Transmembrane helix</keyword>
<proteinExistence type="predicted"/>
<organism evidence="2 3">
    <name type="scientific">Alteromonas aquimaris</name>
    <dbReference type="NCBI Taxonomy" id="2998417"/>
    <lineage>
        <taxon>Bacteria</taxon>
        <taxon>Pseudomonadati</taxon>
        <taxon>Pseudomonadota</taxon>
        <taxon>Gammaproteobacteria</taxon>
        <taxon>Alteromonadales</taxon>
        <taxon>Alteromonadaceae</taxon>
        <taxon>Alteromonas/Salinimonas group</taxon>
        <taxon>Alteromonas</taxon>
    </lineage>
</organism>
<name>A0ABT3P6H6_9ALTE</name>
<evidence type="ECO:0000313" key="2">
    <source>
        <dbReference type="EMBL" id="MCW8108372.1"/>
    </source>
</evidence>
<gene>
    <name evidence="2" type="ORF">OPS25_07680</name>
</gene>
<protein>
    <submittedName>
        <fullName evidence="2">Uncharacterized protein</fullName>
    </submittedName>
</protein>
<reference evidence="2" key="1">
    <citation type="submission" date="2022-11" db="EMBL/GenBank/DDBJ databases">
        <title>Alteromonas sp. nov., isolated from sea water of the Qingdao.</title>
        <authorList>
            <person name="Wang Q."/>
        </authorList>
    </citation>
    <scope>NUCLEOTIDE SEQUENCE</scope>
    <source>
        <strain evidence="2">ASW11-7</strain>
    </source>
</reference>